<feature type="transmembrane region" description="Helical" evidence="12">
    <location>
        <begin position="830"/>
        <end position="848"/>
    </location>
</feature>
<dbReference type="InterPro" id="IPR036640">
    <property type="entry name" value="ABC1_TM_sf"/>
</dbReference>
<accession>A0A915PV66</accession>
<dbReference type="PANTHER" id="PTHR43394:SF27">
    <property type="entry name" value="ATP-DEPENDENT TRANSLOCASE ABCB1-LIKE"/>
    <property type="match status" value="1"/>
</dbReference>
<dbReference type="InterPro" id="IPR039421">
    <property type="entry name" value="Type_1_exporter"/>
</dbReference>
<reference evidence="16" key="1">
    <citation type="submission" date="2022-11" db="UniProtKB">
        <authorList>
            <consortium name="WormBaseParasite"/>
        </authorList>
    </citation>
    <scope>IDENTIFICATION</scope>
</reference>
<feature type="compositionally biased region" description="Basic and acidic residues" evidence="11">
    <location>
        <begin position="1"/>
        <end position="11"/>
    </location>
</feature>
<keyword evidence="8 12" id="KW-1133">Transmembrane helix</keyword>
<evidence type="ECO:0000256" key="5">
    <source>
        <dbReference type="ARBA" id="ARBA00022737"/>
    </source>
</evidence>
<dbReference type="GO" id="GO:0015421">
    <property type="term" value="F:ABC-type oligopeptide transporter activity"/>
    <property type="evidence" value="ECO:0007669"/>
    <property type="project" value="TreeGrafter"/>
</dbReference>
<feature type="transmembrane region" description="Helical" evidence="12">
    <location>
        <begin position="854"/>
        <end position="873"/>
    </location>
</feature>
<dbReference type="AlphaFoldDB" id="A0A915PV66"/>
<dbReference type="WBParaSite" id="sdigi.contig28.g2186.t1">
    <property type="protein sequence ID" value="sdigi.contig28.g2186.t1"/>
    <property type="gene ID" value="sdigi.contig28.g2186"/>
</dbReference>
<evidence type="ECO:0000256" key="10">
    <source>
        <dbReference type="ARBA" id="ARBA00023180"/>
    </source>
</evidence>
<feature type="transmembrane region" description="Helical" evidence="12">
    <location>
        <begin position="114"/>
        <end position="138"/>
    </location>
</feature>
<dbReference type="FunFam" id="3.40.50.300:FF:000916">
    <property type="entry name" value="ABC transporter B family member 9"/>
    <property type="match status" value="1"/>
</dbReference>
<sequence length="1268" mass="141503">MANTEKSDKTADGCNLEALSVGKQRSHTDKQLKKGSERKSNSYNNQKCEYRYARPFDYFLLILGIMLSLTQGFLQALHAYVFKGLSDTLVEGERTWGTKDFDEAKFHDGAMVAVYLYSCYGIGIFVLSTVSMSCWHTLCERQIQQIRNHYFAAVLQQNMSWFDVHQSGELMTKISETMERIRDGTGDKMGILFTYGAAFIGGLIVAVVCSWRITLIMLAFIPVLAGLTYFLTSFVSTSAGKEMQAYEKAGTVAEEVIGGIRTVIALNGQRKETERYHKALKKAAVFGRRKALFIALGTAWIFCLVFIAMGISFWYGTKLYNDGIIQPGAIFATFWAIIAGTISLGMAAAQIGAIVTAQNSAKSIFEVIDRVPEIDCQSPEGSRIVDLKGEIEFKDIHFHYPTRPEEEVLKGVSFKVKAEQSVALVGSSGCGKSTLIRLLLRHYNQEHGELTIDGIPVSSLNIRWLRQIIGIVSQEPILFAATVEENLRLGNQEMTTERMEEVCRTANAHNFIRQLPQGYKTRIGEGGVQLSGGQIQRIAIARALAKDPKILLLDEATSALDSESEKVVQHALKKASATRTTLTIAHRLSTIRNADRIIVLNHGEIIETGTHEELMANGRLYMKMVLTQNVDQTDKTKDTSNSAEETGIVEDDDEEVEDLLPRESFTQSSSSKLATSLNRQEVNEVEAEEFNLLRILQFARHEWPMLLSALFFAILKGFMFPIFSIIYGFMFQSLTRSTPEQRIQEAFVNALYFTFLGISCGFATFLASYLFAASGESFTRRLRVAIFVNIINQDGEYFDSPNHASGNLITRLAADAPNIRAAIDHRFADALQAVTSMVVGVGVAFYYSAKVAPMGILTMMLLILSQIALARCMKKRSEKNEMLTREPFRLAMEAIKQHETVQSLTREQYFYEKFDNEMQKAYSETFQSSIIKAFAFAIHACFIFVNFAAAYRYGLWLMETGHVTPFQVFQVTDVLNVVSMNFLSIGAYFPEYARARLSAGLVFKMLNEKPKIDSLSEGGKKEVLQGNVKLEDVQFAYPANRKSLVLNGLTMEAVKGKTVALVGSSGCGKSTVIQLIERFYDPLDGRIMFDTTDVRHLNLTNVRNRIALVSQEPILFNYSIRENIAYNLANITQEQIEEAAKLANAHGFIMETENGYDTIVGEKGGQLSGGQKQRIAVARAIIRNPEVLLLDEATSALDSESEKAVQEALEKACKGRTCIIIAHRLSSIQNSDQILVMNDGIIVESGTHQELLHHKGLYAKLIEMQNLQ</sequence>
<dbReference type="GO" id="GO:0005743">
    <property type="term" value="C:mitochondrial inner membrane"/>
    <property type="evidence" value="ECO:0007669"/>
    <property type="project" value="TreeGrafter"/>
</dbReference>
<feature type="transmembrane region" description="Helical" evidence="12">
    <location>
        <begin position="291"/>
        <end position="316"/>
    </location>
</feature>
<evidence type="ECO:0000256" key="8">
    <source>
        <dbReference type="ARBA" id="ARBA00022989"/>
    </source>
</evidence>
<evidence type="ECO:0000256" key="11">
    <source>
        <dbReference type="SAM" id="MobiDB-lite"/>
    </source>
</evidence>
<evidence type="ECO:0000256" key="3">
    <source>
        <dbReference type="ARBA" id="ARBA00022448"/>
    </source>
</evidence>
<keyword evidence="15" id="KW-1185">Reference proteome</keyword>
<dbReference type="InterPro" id="IPR027417">
    <property type="entry name" value="P-loop_NTPase"/>
</dbReference>
<feature type="compositionally biased region" description="Basic and acidic residues" evidence="11">
    <location>
        <begin position="26"/>
        <end position="40"/>
    </location>
</feature>
<keyword evidence="6" id="KW-0547">Nucleotide-binding</keyword>
<feature type="transmembrane region" description="Helical" evidence="12">
    <location>
        <begin position="933"/>
        <end position="954"/>
    </location>
</feature>
<comment type="similarity">
    <text evidence="2">Belongs to the ABC transporter superfamily. ABCB family. Multidrug resistance exporter (TC 3.A.1.201) subfamily.</text>
</comment>
<dbReference type="Pfam" id="PF00005">
    <property type="entry name" value="ABC_tran"/>
    <property type="match status" value="2"/>
</dbReference>
<dbReference type="GO" id="GO:0005886">
    <property type="term" value="C:plasma membrane"/>
    <property type="evidence" value="ECO:0007669"/>
    <property type="project" value="UniProtKB-SubCell"/>
</dbReference>
<dbReference type="PANTHER" id="PTHR43394">
    <property type="entry name" value="ATP-DEPENDENT PERMEASE MDL1, MITOCHONDRIAL"/>
    <property type="match status" value="1"/>
</dbReference>
<dbReference type="CDD" id="cd18577">
    <property type="entry name" value="ABC_6TM_Pgp_ABCB1_D1_like"/>
    <property type="match status" value="1"/>
</dbReference>
<feature type="region of interest" description="Disordered" evidence="11">
    <location>
        <begin position="632"/>
        <end position="653"/>
    </location>
</feature>
<dbReference type="SMART" id="SM00382">
    <property type="entry name" value="AAA"/>
    <property type="match status" value="2"/>
</dbReference>
<dbReference type="GO" id="GO:0090374">
    <property type="term" value="P:oligopeptide export from mitochondrion"/>
    <property type="evidence" value="ECO:0007669"/>
    <property type="project" value="TreeGrafter"/>
</dbReference>
<dbReference type="GO" id="GO:0005524">
    <property type="term" value="F:ATP binding"/>
    <property type="evidence" value="ECO:0007669"/>
    <property type="project" value="UniProtKB-KW"/>
</dbReference>
<feature type="transmembrane region" description="Helical" evidence="12">
    <location>
        <begin position="328"/>
        <end position="355"/>
    </location>
</feature>
<evidence type="ECO:0000259" key="13">
    <source>
        <dbReference type="PROSITE" id="PS50893"/>
    </source>
</evidence>
<keyword evidence="7" id="KW-0067">ATP-binding</keyword>
<feature type="domain" description="ABC transporter" evidence="13">
    <location>
        <begin position="391"/>
        <end position="627"/>
    </location>
</feature>
<protein>
    <submittedName>
        <fullName evidence="16">Uncharacterized protein</fullName>
    </submittedName>
</protein>
<dbReference type="CDD" id="cd18578">
    <property type="entry name" value="ABC_6TM_Pgp_ABCB1_D2_like"/>
    <property type="match status" value="1"/>
</dbReference>
<keyword evidence="9 12" id="KW-0472">Membrane</keyword>
<dbReference type="InterPro" id="IPR003593">
    <property type="entry name" value="AAA+_ATPase"/>
</dbReference>
<feature type="region of interest" description="Disordered" evidence="11">
    <location>
        <begin position="1"/>
        <end position="41"/>
    </location>
</feature>
<dbReference type="Gene3D" id="1.20.1560.10">
    <property type="entry name" value="ABC transporter type 1, transmembrane domain"/>
    <property type="match status" value="1"/>
</dbReference>
<feature type="transmembrane region" description="Helical" evidence="12">
    <location>
        <begin position="214"/>
        <end position="235"/>
    </location>
</feature>
<evidence type="ECO:0000256" key="6">
    <source>
        <dbReference type="ARBA" id="ARBA00022741"/>
    </source>
</evidence>
<feature type="domain" description="ABC transmembrane type-1" evidence="14">
    <location>
        <begin position="709"/>
        <end position="994"/>
    </location>
</feature>
<evidence type="ECO:0000313" key="15">
    <source>
        <dbReference type="Proteomes" id="UP000887581"/>
    </source>
</evidence>
<dbReference type="CDD" id="cd03249">
    <property type="entry name" value="ABC_MTABC3_MDL1_MDL2"/>
    <property type="match status" value="2"/>
</dbReference>
<dbReference type="Gene3D" id="3.40.50.300">
    <property type="entry name" value="P-loop containing nucleotide triphosphate hydrolases"/>
    <property type="match status" value="2"/>
</dbReference>
<dbReference type="PROSITE" id="PS50893">
    <property type="entry name" value="ABC_TRANSPORTER_2"/>
    <property type="match status" value="2"/>
</dbReference>
<evidence type="ECO:0000256" key="9">
    <source>
        <dbReference type="ARBA" id="ARBA00023136"/>
    </source>
</evidence>
<feature type="transmembrane region" description="Helical" evidence="12">
    <location>
        <begin position="58"/>
        <end position="81"/>
    </location>
</feature>
<dbReference type="SUPFAM" id="SSF52540">
    <property type="entry name" value="P-loop containing nucleoside triphosphate hydrolases"/>
    <property type="match status" value="2"/>
</dbReference>
<dbReference type="PROSITE" id="PS50929">
    <property type="entry name" value="ABC_TM1F"/>
    <property type="match status" value="2"/>
</dbReference>
<feature type="transmembrane region" description="Helical" evidence="12">
    <location>
        <begin position="750"/>
        <end position="773"/>
    </location>
</feature>
<feature type="domain" description="ABC transporter" evidence="13">
    <location>
        <begin position="1028"/>
        <end position="1264"/>
    </location>
</feature>
<keyword evidence="4 12" id="KW-0812">Transmembrane</keyword>
<evidence type="ECO:0000256" key="7">
    <source>
        <dbReference type="ARBA" id="ARBA00022840"/>
    </source>
</evidence>
<dbReference type="FunFam" id="3.40.50.300:FF:000066">
    <property type="entry name" value="ABC transporter B family member 1"/>
    <property type="match status" value="1"/>
</dbReference>
<organism evidence="15 16">
    <name type="scientific">Setaria digitata</name>
    <dbReference type="NCBI Taxonomy" id="48799"/>
    <lineage>
        <taxon>Eukaryota</taxon>
        <taxon>Metazoa</taxon>
        <taxon>Ecdysozoa</taxon>
        <taxon>Nematoda</taxon>
        <taxon>Chromadorea</taxon>
        <taxon>Rhabditida</taxon>
        <taxon>Spirurina</taxon>
        <taxon>Spiruromorpha</taxon>
        <taxon>Filarioidea</taxon>
        <taxon>Setariidae</taxon>
        <taxon>Setaria</taxon>
    </lineage>
</organism>
<dbReference type="InterPro" id="IPR003439">
    <property type="entry name" value="ABC_transporter-like_ATP-bd"/>
</dbReference>
<dbReference type="SUPFAM" id="SSF90123">
    <property type="entry name" value="ABC transporter transmembrane region"/>
    <property type="match status" value="2"/>
</dbReference>
<proteinExistence type="inferred from homology"/>
<dbReference type="InterPro" id="IPR017871">
    <property type="entry name" value="ABC_transporter-like_CS"/>
</dbReference>
<feature type="domain" description="ABC transmembrane type-1" evidence="14">
    <location>
        <begin position="62"/>
        <end position="356"/>
    </location>
</feature>
<keyword evidence="10" id="KW-0325">Glycoprotein</keyword>
<dbReference type="GO" id="GO:0016887">
    <property type="term" value="F:ATP hydrolysis activity"/>
    <property type="evidence" value="ECO:0007669"/>
    <property type="project" value="InterPro"/>
</dbReference>
<keyword evidence="3" id="KW-0813">Transport</keyword>
<feature type="transmembrane region" description="Helical" evidence="12">
    <location>
        <begin position="189"/>
        <end position="208"/>
    </location>
</feature>
<dbReference type="Proteomes" id="UP000887581">
    <property type="component" value="Unplaced"/>
</dbReference>
<dbReference type="InterPro" id="IPR011527">
    <property type="entry name" value="ABC1_TM_dom"/>
</dbReference>
<keyword evidence="5" id="KW-0677">Repeat</keyword>
<name>A0A915PV66_9BILA</name>
<comment type="subcellular location">
    <subcellularLocation>
        <location evidence="1">Cell membrane</location>
        <topology evidence="1">Multi-pass membrane protein</topology>
    </subcellularLocation>
</comment>
<evidence type="ECO:0000256" key="1">
    <source>
        <dbReference type="ARBA" id="ARBA00004651"/>
    </source>
</evidence>
<evidence type="ECO:0000259" key="14">
    <source>
        <dbReference type="PROSITE" id="PS50929"/>
    </source>
</evidence>
<evidence type="ECO:0000256" key="12">
    <source>
        <dbReference type="SAM" id="Phobius"/>
    </source>
</evidence>
<feature type="transmembrane region" description="Helical" evidence="12">
    <location>
        <begin position="703"/>
        <end position="730"/>
    </location>
</feature>
<evidence type="ECO:0000256" key="2">
    <source>
        <dbReference type="ARBA" id="ARBA00007577"/>
    </source>
</evidence>
<dbReference type="Pfam" id="PF00664">
    <property type="entry name" value="ABC_membrane"/>
    <property type="match status" value="2"/>
</dbReference>
<evidence type="ECO:0000313" key="16">
    <source>
        <dbReference type="WBParaSite" id="sdigi.contig28.g2186.t1"/>
    </source>
</evidence>
<dbReference type="PROSITE" id="PS00211">
    <property type="entry name" value="ABC_TRANSPORTER_1"/>
    <property type="match status" value="2"/>
</dbReference>
<evidence type="ECO:0000256" key="4">
    <source>
        <dbReference type="ARBA" id="ARBA00022692"/>
    </source>
</evidence>